<dbReference type="Gene3D" id="3.90.1590.10">
    <property type="entry name" value="glutathione-dependent formaldehyde- activating enzyme (gfa)"/>
    <property type="match status" value="1"/>
</dbReference>
<evidence type="ECO:0000313" key="7">
    <source>
        <dbReference type="Proteomes" id="UP000188318"/>
    </source>
</evidence>
<organism evidence="6 7">
    <name type="scientific">Aspergillus carbonarius (strain ITEM 5010)</name>
    <dbReference type="NCBI Taxonomy" id="602072"/>
    <lineage>
        <taxon>Eukaryota</taxon>
        <taxon>Fungi</taxon>
        <taxon>Dikarya</taxon>
        <taxon>Ascomycota</taxon>
        <taxon>Pezizomycotina</taxon>
        <taxon>Eurotiomycetes</taxon>
        <taxon>Eurotiomycetidae</taxon>
        <taxon>Eurotiales</taxon>
        <taxon>Aspergillaceae</taxon>
        <taxon>Aspergillus</taxon>
        <taxon>Aspergillus subgen. Circumdati</taxon>
    </lineage>
</organism>
<keyword evidence="2" id="KW-0479">Metal-binding</keyword>
<keyword evidence="7" id="KW-1185">Reference proteome</keyword>
<evidence type="ECO:0000256" key="3">
    <source>
        <dbReference type="ARBA" id="ARBA00022833"/>
    </source>
</evidence>
<dbReference type="PANTHER" id="PTHR33337:SF40">
    <property type="entry name" value="CENP-V_GFA DOMAIN-CONTAINING PROTEIN-RELATED"/>
    <property type="match status" value="1"/>
</dbReference>
<gene>
    <name evidence="6" type="ORF">ASPCADRAFT_211948</name>
</gene>
<dbReference type="EMBL" id="KV907517">
    <property type="protein sequence ID" value="OOF90538.1"/>
    <property type="molecule type" value="Genomic_DNA"/>
</dbReference>
<dbReference type="OrthoDB" id="9985472at2759"/>
<proteinExistence type="inferred from homology"/>
<dbReference type="AlphaFoldDB" id="A0A1R3R7U7"/>
<dbReference type="VEuPathDB" id="FungiDB:ASPCADRAFT_211948"/>
<evidence type="ECO:0000313" key="6">
    <source>
        <dbReference type="EMBL" id="OOF90538.1"/>
    </source>
</evidence>
<dbReference type="GO" id="GO:0046872">
    <property type="term" value="F:metal ion binding"/>
    <property type="evidence" value="ECO:0007669"/>
    <property type="project" value="UniProtKB-KW"/>
</dbReference>
<evidence type="ECO:0000256" key="4">
    <source>
        <dbReference type="ARBA" id="ARBA00023239"/>
    </source>
</evidence>
<dbReference type="SUPFAM" id="SSF51316">
    <property type="entry name" value="Mss4-like"/>
    <property type="match status" value="1"/>
</dbReference>
<dbReference type="GO" id="GO:0016846">
    <property type="term" value="F:carbon-sulfur lyase activity"/>
    <property type="evidence" value="ECO:0007669"/>
    <property type="project" value="InterPro"/>
</dbReference>
<dbReference type="Pfam" id="PF04828">
    <property type="entry name" value="GFA"/>
    <property type="match status" value="1"/>
</dbReference>
<feature type="domain" description="CENP-V/GFA" evidence="5">
    <location>
        <begin position="3"/>
        <end position="122"/>
    </location>
</feature>
<dbReference type="Proteomes" id="UP000188318">
    <property type="component" value="Unassembled WGS sequence"/>
</dbReference>
<accession>A0A1R3R7U7</accession>
<dbReference type="STRING" id="602072.A0A1R3R7U7"/>
<protein>
    <recommendedName>
        <fullName evidence="5">CENP-V/GFA domain-containing protein</fullName>
    </recommendedName>
</protein>
<dbReference type="InterPro" id="IPR006913">
    <property type="entry name" value="CENP-V/GFA"/>
</dbReference>
<keyword evidence="4" id="KW-0456">Lyase</keyword>
<dbReference type="PROSITE" id="PS51891">
    <property type="entry name" value="CENP_V_GFA"/>
    <property type="match status" value="1"/>
</dbReference>
<evidence type="ECO:0000256" key="2">
    <source>
        <dbReference type="ARBA" id="ARBA00022723"/>
    </source>
</evidence>
<comment type="similarity">
    <text evidence="1">Belongs to the Gfa family.</text>
</comment>
<sequence length="127" mass="13714">MSYTGHCNCGNVSITLAKQPETSIICHCSTCRRGGSSAFSINYCVDESDLTVEDPNGVLKVYKDHNTASGNVVQRRFCSNCASPVYGLSPRAPGKAFVKAGLFDSMSPPGMAVFEEQRQEWVTVNIA</sequence>
<name>A0A1R3R7U7_ASPC5</name>
<reference evidence="7" key="1">
    <citation type="journal article" date="2017" name="Genome Biol.">
        <title>Comparative genomics reveals high biological diversity and specific adaptations in the industrially and medically important fungal genus Aspergillus.</title>
        <authorList>
            <person name="de Vries R.P."/>
            <person name="Riley R."/>
            <person name="Wiebenga A."/>
            <person name="Aguilar-Osorio G."/>
            <person name="Amillis S."/>
            <person name="Uchima C.A."/>
            <person name="Anderluh G."/>
            <person name="Asadollahi M."/>
            <person name="Askin M."/>
            <person name="Barry K."/>
            <person name="Battaglia E."/>
            <person name="Bayram O."/>
            <person name="Benocci T."/>
            <person name="Braus-Stromeyer S.A."/>
            <person name="Caldana C."/>
            <person name="Canovas D."/>
            <person name="Cerqueira G.C."/>
            <person name="Chen F."/>
            <person name="Chen W."/>
            <person name="Choi C."/>
            <person name="Clum A."/>
            <person name="Dos Santos R.A."/>
            <person name="Damasio A.R."/>
            <person name="Diallinas G."/>
            <person name="Emri T."/>
            <person name="Fekete E."/>
            <person name="Flipphi M."/>
            <person name="Freyberg S."/>
            <person name="Gallo A."/>
            <person name="Gournas C."/>
            <person name="Habgood R."/>
            <person name="Hainaut M."/>
            <person name="Harispe M.L."/>
            <person name="Henrissat B."/>
            <person name="Hilden K.S."/>
            <person name="Hope R."/>
            <person name="Hossain A."/>
            <person name="Karabika E."/>
            <person name="Karaffa L."/>
            <person name="Karanyi Z."/>
            <person name="Krasevec N."/>
            <person name="Kuo A."/>
            <person name="Kusch H."/>
            <person name="LaButti K."/>
            <person name="Lagendijk E.L."/>
            <person name="Lapidus A."/>
            <person name="Levasseur A."/>
            <person name="Lindquist E."/>
            <person name="Lipzen A."/>
            <person name="Logrieco A.F."/>
            <person name="MacCabe A."/>
            <person name="Maekelae M.R."/>
            <person name="Malavazi I."/>
            <person name="Melin P."/>
            <person name="Meyer V."/>
            <person name="Mielnichuk N."/>
            <person name="Miskei M."/>
            <person name="Molnar A.P."/>
            <person name="Mule G."/>
            <person name="Ngan C.Y."/>
            <person name="Orejas M."/>
            <person name="Orosz E."/>
            <person name="Ouedraogo J.P."/>
            <person name="Overkamp K.M."/>
            <person name="Park H.-S."/>
            <person name="Perrone G."/>
            <person name="Piumi F."/>
            <person name="Punt P.J."/>
            <person name="Ram A.F."/>
            <person name="Ramon A."/>
            <person name="Rauscher S."/>
            <person name="Record E."/>
            <person name="Riano-Pachon D.M."/>
            <person name="Robert V."/>
            <person name="Roehrig J."/>
            <person name="Ruller R."/>
            <person name="Salamov A."/>
            <person name="Salih N.S."/>
            <person name="Samson R.A."/>
            <person name="Sandor E."/>
            <person name="Sanguinetti M."/>
            <person name="Schuetze T."/>
            <person name="Sepcic K."/>
            <person name="Shelest E."/>
            <person name="Sherlock G."/>
            <person name="Sophianopoulou V."/>
            <person name="Squina F.M."/>
            <person name="Sun H."/>
            <person name="Susca A."/>
            <person name="Todd R.B."/>
            <person name="Tsang A."/>
            <person name="Unkles S.E."/>
            <person name="van de Wiele N."/>
            <person name="van Rossen-Uffink D."/>
            <person name="Oliveira J.V."/>
            <person name="Vesth T.C."/>
            <person name="Visser J."/>
            <person name="Yu J.-H."/>
            <person name="Zhou M."/>
            <person name="Andersen M.R."/>
            <person name="Archer D.B."/>
            <person name="Baker S.E."/>
            <person name="Benoit I."/>
            <person name="Brakhage A.A."/>
            <person name="Braus G.H."/>
            <person name="Fischer R."/>
            <person name="Frisvad J.C."/>
            <person name="Goldman G.H."/>
            <person name="Houbraken J."/>
            <person name="Oakley B."/>
            <person name="Pocsi I."/>
            <person name="Scazzocchio C."/>
            <person name="Seiboth B."/>
            <person name="vanKuyk P.A."/>
            <person name="Wortman J."/>
            <person name="Dyer P.S."/>
            <person name="Grigoriev I.V."/>
        </authorList>
    </citation>
    <scope>NUCLEOTIDE SEQUENCE [LARGE SCALE GENOMIC DNA]</scope>
    <source>
        <strain evidence="7">ITEM 5010</strain>
    </source>
</reference>
<dbReference type="PANTHER" id="PTHR33337">
    <property type="entry name" value="GFA DOMAIN-CONTAINING PROTEIN"/>
    <property type="match status" value="1"/>
</dbReference>
<keyword evidence="3" id="KW-0862">Zinc</keyword>
<dbReference type="OMA" id="CHCDCCK"/>
<evidence type="ECO:0000256" key="1">
    <source>
        <dbReference type="ARBA" id="ARBA00005495"/>
    </source>
</evidence>
<evidence type="ECO:0000259" key="5">
    <source>
        <dbReference type="PROSITE" id="PS51891"/>
    </source>
</evidence>
<dbReference type="InterPro" id="IPR011057">
    <property type="entry name" value="Mss4-like_sf"/>
</dbReference>